<reference evidence="1 2" key="1">
    <citation type="submission" date="2018-12" db="EMBL/GenBank/DDBJ databases">
        <authorList>
            <consortium name="Pathogen Informatics"/>
        </authorList>
    </citation>
    <scope>NUCLEOTIDE SEQUENCE [LARGE SCALE GENOMIC DNA]</scope>
    <source>
        <strain evidence="1 2">NCTC6754</strain>
    </source>
</reference>
<dbReference type="EMBL" id="LR134190">
    <property type="protein sequence ID" value="VEB50487.1"/>
    <property type="molecule type" value="Genomic_DNA"/>
</dbReference>
<accession>A0A3S4HRV6</accession>
<sequence>MLNFQNIYRILNHGETVQIGVNNQVSHITVNKQFAPVQARLNALRERGCRNIQSIESAVFALAPVSQKNPGSSSTSIFDHSALLLMSVSMSFMEVNDL</sequence>
<gene>
    <name evidence="1" type="ORF">NCTC6754_00163</name>
</gene>
<dbReference type="AlphaFoldDB" id="A0A3S4HRV6"/>
<evidence type="ECO:0000313" key="1">
    <source>
        <dbReference type="EMBL" id="VEB50487.1"/>
    </source>
</evidence>
<protein>
    <submittedName>
        <fullName evidence="1">Uncharacterized protein</fullName>
    </submittedName>
</protein>
<dbReference type="Proteomes" id="UP000269208">
    <property type="component" value="Chromosome"/>
</dbReference>
<organism evidence="1 2">
    <name type="scientific">Salmonella enterica I</name>
    <dbReference type="NCBI Taxonomy" id="59201"/>
    <lineage>
        <taxon>Bacteria</taxon>
        <taxon>Pseudomonadati</taxon>
        <taxon>Pseudomonadota</taxon>
        <taxon>Gammaproteobacteria</taxon>
        <taxon>Enterobacterales</taxon>
        <taxon>Enterobacteriaceae</taxon>
        <taxon>Salmonella</taxon>
    </lineage>
</organism>
<proteinExistence type="predicted"/>
<name>A0A3S4HRV6_SALET</name>
<evidence type="ECO:0000313" key="2">
    <source>
        <dbReference type="Proteomes" id="UP000269208"/>
    </source>
</evidence>
<dbReference type="AntiFam" id="ANF00103">
    <property type="entry name" value="Shadow ORF (opposite can)"/>
</dbReference>